<keyword evidence="1" id="KW-0479">Metal-binding</keyword>
<dbReference type="GO" id="GO:0016791">
    <property type="term" value="F:phosphatase activity"/>
    <property type="evidence" value="ECO:0007669"/>
    <property type="project" value="TreeGrafter"/>
</dbReference>
<dbReference type="Pfam" id="PF00702">
    <property type="entry name" value="Hydrolase"/>
    <property type="match status" value="1"/>
</dbReference>
<dbReference type="InterPro" id="IPR023214">
    <property type="entry name" value="HAD_sf"/>
</dbReference>
<dbReference type="InterPro" id="IPR051400">
    <property type="entry name" value="HAD-like_hydrolase"/>
</dbReference>
<reference evidence="4" key="1">
    <citation type="submission" date="2021-01" db="EMBL/GenBank/DDBJ databases">
        <title>Modified the classification status of verrucomicrobia.</title>
        <authorList>
            <person name="Feng X."/>
        </authorList>
    </citation>
    <scope>NUCLEOTIDE SEQUENCE</scope>
    <source>
        <strain evidence="4">KCTC 22041</strain>
    </source>
</reference>
<keyword evidence="2 4" id="KW-0378">Hydrolase</keyword>
<dbReference type="AlphaFoldDB" id="A0A934S2V3"/>
<dbReference type="InterPro" id="IPR036412">
    <property type="entry name" value="HAD-like_sf"/>
</dbReference>
<evidence type="ECO:0000313" key="5">
    <source>
        <dbReference type="Proteomes" id="UP000603141"/>
    </source>
</evidence>
<dbReference type="SUPFAM" id="SSF56784">
    <property type="entry name" value="HAD-like"/>
    <property type="match status" value="1"/>
</dbReference>
<dbReference type="PANTHER" id="PTHR46470:SF2">
    <property type="entry name" value="GLYCERALDEHYDE 3-PHOSPHATE PHOSPHATASE"/>
    <property type="match status" value="1"/>
</dbReference>
<dbReference type="SFLD" id="SFLDG01129">
    <property type="entry name" value="C1.5:_HAD__Beta-PGM__Phosphata"/>
    <property type="match status" value="1"/>
</dbReference>
<accession>A0A934S2V3</accession>
<evidence type="ECO:0000256" key="3">
    <source>
        <dbReference type="ARBA" id="ARBA00022842"/>
    </source>
</evidence>
<dbReference type="SFLD" id="SFLDS00003">
    <property type="entry name" value="Haloacid_Dehalogenase"/>
    <property type="match status" value="1"/>
</dbReference>
<dbReference type="RefSeq" id="WP_200266493.1">
    <property type="nucleotide sequence ID" value="NZ_JAENIJ010000001.1"/>
</dbReference>
<keyword evidence="3" id="KW-0460">Magnesium</keyword>
<evidence type="ECO:0000256" key="2">
    <source>
        <dbReference type="ARBA" id="ARBA00022801"/>
    </source>
</evidence>
<protein>
    <submittedName>
        <fullName evidence="4">HAD family hydrolase</fullName>
    </submittedName>
</protein>
<dbReference type="PANTHER" id="PTHR46470">
    <property type="entry name" value="N-ACYLNEURAMINATE-9-PHOSPHATASE"/>
    <property type="match status" value="1"/>
</dbReference>
<name>A0A934S2V3_9BACT</name>
<keyword evidence="5" id="KW-1185">Reference proteome</keyword>
<comment type="caution">
    <text evidence="4">The sequence shown here is derived from an EMBL/GenBank/DDBJ whole genome shotgun (WGS) entry which is preliminary data.</text>
</comment>
<dbReference type="EMBL" id="JAENIJ010000001">
    <property type="protein sequence ID" value="MBK1880873.1"/>
    <property type="molecule type" value="Genomic_DNA"/>
</dbReference>
<gene>
    <name evidence="4" type="ORF">JIN85_00520</name>
</gene>
<evidence type="ECO:0000313" key="4">
    <source>
        <dbReference type="EMBL" id="MBK1880873.1"/>
    </source>
</evidence>
<proteinExistence type="predicted"/>
<dbReference type="GO" id="GO:0046872">
    <property type="term" value="F:metal ion binding"/>
    <property type="evidence" value="ECO:0007669"/>
    <property type="project" value="UniProtKB-KW"/>
</dbReference>
<evidence type="ECO:0000256" key="1">
    <source>
        <dbReference type="ARBA" id="ARBA00022723"/>
    </source>
</evidence>
<dbReference type="Gene3D" id="1.10.150.520">
    <property type="match status" value="1"/>
</dbReference>
<dbReference type="Proteomes" id="UP000603141">
    <property type="component" value="Unassembled WGS sequence"/>
</dbReference>
<dbReference type="Gene3D" id="3.40.50.1000">
    <property type="entry name" value="HAD superfamily/HAD-like"/>
    <property type="match status" value="1"/>
</dbReference>
<sequence length="211" mass="23390">MSGVRAVFFDLDHCLASPDESGRAFYQPALDAIRAANCGTLGETALESALEDCWTHSLEQVAEIHGFSPRMYQAGWQASLNLRVAGPFKGFPDLPELLQMKVDRFLVTSGFRTLQQSKIEALGIKDWFAEIWIDAIDELPRTGKKAIFEDLLRRHQLEPEAVLVVGDSERSEIAAGNALKIPTVQILRPGVVRSDAALHHISDLRELKALL</sequence>
<organism evidence="4 5">
    <name type="scientific">Luteolibacter pohnpeiensis</name>
    <dbReference type="NCBI Taxonomy" id="454153"/>
    <lineage>
        <taxon>Bacteria</taxon>
        <taxon>Pseudomonadati</taxon>
        <taxon>Verrucomicrobiota</taxon>
        <taxon>Verrucomicrobiia</taxon>
        <taxon>Verrucomicrobiales</taxon>
        <taxon>Verrucomicrobiaceae</taxon>
        <taxon>Luteolibacter</taxon>
    </lineage>
</organism>